<dbReference type="OrthoDB" id="288304at2157"/>
<dbReference type="AlphaFoldDB" id="D9Q1W7"/>
<sequence>MSEGKRKLGIVFASGASNRICCLIIYGATALAMGYDVRVHLVNEGLVAFKKDVLPKLSTDDIDLTTFPQYFKPYVETYLKNLKESISSGKVKDWYSWIKELKDLYRDSFKIYACPLAAQFYNIKKEDLADVVDDIKGAEAFLDEVYGGPILYIG</sequence>
<dbReference type="RefSeq" id="WP_013266817.1">
    <property type="nucleotide sequence ID" value="NC_014374.1"/>
</dbReference>
<evidence type="ECO:0008006" key="3">
    <source>
        <dbReference type="Google" id="ProtNLM"/>
    </source>
</evidence>
<dbReference type="EMBL" id="CP001742">
    <property type="protein sequence ID" value="ADL19305.1"/>
    <property type="molecule type" value="Genomic_DNA"/>
</dbReference>
<dbReference type="PANTHER" id="PTHR34655">
    <property type="entry name" value="CONSERVED WITHIN P. AEROPHILUM"/>
    <property type="match status" value="1"/>
</dbReference>
<dbReference type="eggNOG" id="arCOG02064">
    <property type="taxonomic scope" value="Archaea"/>
</dbReference>
<dbReference type="Pfam" id="PF13686">
    <property type="entry name" value="DrsE_2"/>
    <property type="match status" value="1"/>
</dbReference>
<dbReference type="PANTHER" id="PTHR34655:SF2">
    <property type="entry name" value="PEROXIREDOXIN FAMILY PROTEIN"/>
    <property type="match status" value="1"/>
</dbReference>
<dbReference type="STRING" id="666510.ASAC_0899"/>
<organism evidence="1 2">
    <name type="scientific">Acidilobus saccharovorans (strain DSM 16705 / JCM 18335 / VKM B-2471 / 345-15)</name>
    <dbReference type="NCBI Taxonomy" id="666510"/>
    <lineage>
        <taxon>Archaea</taxon>
        <taxon>Thermoproteota</taxon>
        <taxon>Thermoprotei</taxon>
        <taxon>Acidilobales</taxon>
        <taxon>Acidilobaceae</taxon>
        <taxon>Acidilobus</taxon>
    </lineage>
</organism>
<dbReference type="InterPro" id="IPR027396">
    <property type="entry name" value="DsrEFH-like"/>
</dbReference>
<evidence type="ECO:0000313" key="1">
    <source>
        <dbReference type="EMBL" id="ADL19305.1"/>
    </source>
</evidence>
<gene>
    <name evidence="1" type="ordered locus">ASAC_0899</name>
</gene>
<keyword evidence="2" id="KW-1185">Reference proteome</keyword>
<dbReference type="GeneID" id="9499137"/>
<protein>
    <recommendedName>
        <fullName evidence="3">Peroxiredoxin</fullName>
    </recommendedName>
</protein>
<dbReference type="Proteomes" id="UP000000346">
    <property type="component" value="Chromosome"/>
</dbReference>
<dbReference type="Gene3D" id="3.40.1260.10">
    <property type="entry name" value="DsrEFH-like"/>
    <property type="match status" value="1"/>
</dbReference>
<proteinExistence type="predicted"/>
<dbReference type="KEGG" id="asc:ASAC_0899"/>
<dbReference type="InParanoid" id="D9Q1W7"/>
<name>D9Q1W7_ACIS3</name>
<dbReference type="InterPro" id="IPR032836">
    <property type="entry name" value="DsrE2-like"/>
</dbReference>
<dbReference type="HOGENOM" id="CLU_094970_2_0_2"/>
<dbReference type="SUPFAM" id="SSF75169">
    <property type="entry name" value="DsrEFH-like"/>
    <property type="match status" value="1"/>
</dbReference>
<reference evidence="1 2" key="1">
    <citation type="journal article" date="2010" name="Appl. Environ. Microbiol.">
        <title>The genome sequence of the crenarchaeon Acidilobus saccharovorans supports a new order, Acidilobales, and suggests an important ecological role in terrestrial acidic hot springs.</title>
        <authorList>
            <person name="Mardanov A.V."/>
            <person name="Svetlitchnyi V.A."/>
            <person name="Beletsky A.V."/>
            <person name="Prokofeva M.I."/>
            <person name="Bonch-Osmolovskaya E.A."/>
            <person name="Ravin N.V."/>
            <person name="Skryabin K.G."/>
        </authorList>
    </citation>
    <scope>NUCLEOTIDE SEQUENCE [LARGE SCALE GENOMIC DNA]</scope>
    <source>
        <strain evidence="2">DSM 16705 / JCM 18335 / VKM B-2471 / 345-15</strain>
    </source>
</reference>
<accession>D9Q1W7</accession>
<evidence type="ECO:0000313" key="2">
    <source>
        <dbReference type="Proteomes" id="UP000000346"/>
    </source>
</evidence>